<sequence length="290" mass="31350">MRFDDFGQSDNIRNRRGEGGSSLGGAGLVGLFYLFRMVFSRFGIIGVVVLGAGLFFLSGTGLSPLGSNSSGSHEAATSEYDQLVGAVLLSTENVFNDVFQEEGLGDYPEPILNLFAGRITTRGCGGATSAVGPFYCPADSQVYIDTSFFDELSQRFGAPGDFAQAYVIAHEVGHHIQNVTGISDQVRSAQQRARGDAERNEYSVRLELMADCLAGVWAGRTQIQLEQGDIEEALRAAAAIGDDTLQRRSSGRVVPDSFTHGTSEQRQRWFATGYQARDMSACDTLNTDRL</sequence>
<comment type="caution">
    <text evidence="6">The sequence shown here is derived from an EMBL/GenBank/DDBJ whole genome shotgun (WGS) entry which is preliminary data.</text>
</comment>
<feature type="transmembrane region" description="Helical" evidence="5">
    <location>
        <begin position="20"/>
        <end position="35"/>
    </location>
</feature>
<evidence type="ECO:0000256" key="5">
    <source>
        <dbReference type="SAM" id="Phobius"/>
    </source>
</evidence>
<evidence type="ECO:0000256" key="3">
    <source>
        <dbReference type="ARBA" id="ARBA00022989"/>
    </source>
</evidence>
<dbReference type="Proteomes" id="UP001142610">
    <property type="component" value="Unassembled WGS sequence"/>
</dbReference>
<dbReference type="EMBL" id="JANIBC010000001">
    <property type="protein sequence ID" value="MCQ8183932.1"/>
    <property type="molecule type" value="Genomic_DNA"/>
</dbReference>
<evidence type="ECO:0000313" key="6">
    <source>
        <dbReference type="EMBL" id="MCQ8183932.1"/>
    </source>
</evidence>
<feature type="transmembrane region" description="Helical" evidence="5">
    <location>
        <begin position="42"/>
        <end position="62"/>
    </location>
</feature>
<comment type="subcellular location">
    <subcellularLocation>
        <location evidence="1">Membrane</location>
        <topology evidence="1">Single-pass membrane protein</topology>
    </subcellularLocation>
</comment>
<keyword evidence="7" id="KW-1185">Reference proteome</keyword>
<proteinExistence type="predicted"/>
<organism evidence="6 7">
    <name type="scientific">Parvularcula maris</name>
    <dbReference type="NCBI Taxonomy" id="2965077"/>
    <lineage>
        <taxon>Bacteria</taxon>
        <taxon>Pseudomonadati</taxon>
        <taxon>Pseudomonadota</taxon>
        <taxon>Alphaproteobacteria</taxon>
        <taxon>Parvularculales</taxon>
        <taxon>Parvularculaceae</taxon>
        <taxon>Parvularcula</taxon>
    </lineage>
</organism>
<accession>A0A9X2RIJ4</accession>
<dbReference type="PANTHER" id="PTHR30168:SF0">
    <property type="entry name" value="INNER MEMBRANE PROTEIN"/>
    <property type="match status" value="1"/>
</dbReference>
<keyword evidence="4 5" id="KW-0472">Membrane</keyword>
<protein>
    <submittedName>
        <fullName evidence="6">Zinc metallopeptidase</fullName>
    </submittedName>
</protein>
<keyword evidence="2 5" id="KW-0812">Transmembrane</keyword>
<dbReference type="Pfam" id="PF04228">
    <property type="entry name" value="Zn_peptidase"/>
    <property type="match status" value="1"/>
</dbReference>
<gene>
    <name evidence="6" type="ORF">NOG11_00880</name>
</gene>
<name>A0A9X2RIJ4_9PROT</name>
<dbReference type="RefSeq" id="WP_256617736.1">
    <property type="nucleotide sequence ID" value="NZ_JANIBC010000001.1"/>
</dbReference>
<evidence type="ECO:0000256" key="1">
    <source>
        <dbReference type="ARBA" id="ARBA00004167"/>
    </source>
</evidence>
<evidence type="ECO:0000313" key="7">
    <source>
        <dbReference type="Proteomes" id="UP001142610"/>
    </source>
</evidence>
<reference evidence="6" key="1">
    <citation type="submission" date="2022-07" db="EMBL/GenBank/DDBJ databases">
        <title>Parvularcula maris sp. nov., an algicidal bacterium isolated from seawater.</title>
        <authorList>
            <person name="Li F."/>
        </authorList>
    </citation>
    <scope>NUCLEOTIDE SEQUENCE</scope>
    <source>
        <strain evidence="6">BGMRC 0090</strain>
    </source>
</reference>
<dbReference type="AlphaFoldDB" id="A0A9X2RIJ4"/>
<evidence type="ECO:0000256" key="2">
    <source>
        <dbReference type="ARBA" id="ARBA00022692"/>
    </source>
</evidence>
<dbReference type="PANTHER" id="PTHR30168">
    <property type="entry name" value="PUTATIVE MEMBRANE PROTEIN YPFJ"/>
    <property type="match status" value="1"/>
</dbReference>
<dbReference type="GO" id="GO:0016020">
    <property type="term" value="C:membrane"/>
    <property type="evidence" value="ECO:0007669"/>
    <property type="project" value="UniProtKB-SubCell"/>
</dbReference>
<dbReference type="InterPro" id="IPR007343">
    <property type="entry name" value="Uncharacterised_pept_Zn_put"/>
</dbReference>
<evidence type="ECO:0000256" key="4">
    <source>
        <dbReference type="ARBA" id="ARBA00023136"/>
    </source>
</evidence>
<keyword evidence="3 5" id="KW-1133">Transmembrane helix</keyword>